<dbReference type="GO" id="GO:0006887">
    <property type="term" value="P:exocytosis"/>
    <property type="evidence" value="ECO:0007669"/>
    <property type="project" value="TreeGrafter"/>
</dbReference>
<reference evidence="3" key="2">
    <citation type="submission" date="2014-03" db="EMBL/GenBank/DDBJ databases">
        <authorList>
            <person name="Genoscope - CEA"/>
        </authorList>
    </citation>
    <scope>NUCLEOTIDE SEQUENCE</scope>
</reference>
<feature type="domain" description="RabBD" evidence="2">
    <location>
        <begin position="1"/>
        <end position="58"/>
    </location>
</feature>
<feature type="compositionally biased region" description="Polar residues" evidence="1">
    <location>
        <begin position="116"/>
        <end position="130"/>
    </location>
</feature>
<evidence type="ECO:0000313" key="4">
    <source>
        <dbReference type="Proteomes" id="UP000193380"/>
    </source>
</evidence>
<dbReference type="EMBL" id="FR909806">
    <property type="protein sequence ID" value="CDQ89765.1"/>
    <property type="molecule type" value="Genomic_DNA"/>
</dbReference>
<dbReference type="GO" id="GO:0031267">
    <property type="term" value="F:small GTPase binding"/>
    <property type="evidence" value="ECO:0007669"/>
    <property type="project" value="InterPro"/>
</dbReference>
<dbReference type="Proteomes" id="UP000193380">
    <property type="component" value="Unassembled WGS sequence"/>
</dbReference>
<dbReference type="GO" id="GO:0070382">
    <property type="term" value="C:exocytic vesicle"/>
    <property type="evidence" value="ECO:0007669"/>
    <property type="project" value="TreeGrafter"/>
</dbReference>
<evidence type="ECO:0000313" key="3">
    <source>
        <dbReference type="EMBL" id="CDQ89765.1"/>
    </source>
</evidence>
<dbReference type="GO" id="GO:0005886">
    <property type="term" value="C:plasma membrane"/>
    <property type="evidence" value="ECO:0007669"/>
    <property type="project" value="TreeGrafter"/>
</dbReference>
<dbReference type="PROSITE" id="PS50916">
    <property type="entry name" value="RABBD"/>
    <property type="match status" value="1"/>
</dbReference>
<proteinExistence type="predicted"/>
<dbReference type="SUPFAM" id="SSF57903">
    <property type="entry name" value="FYVE/PHD zinc finger"/>
    <property type="match status" value="1"/>
</dbReference>
<dbReference type="STRING" id="8022.A0A060YKX6"/>
<organism evidence="3 4">
    <name type="scientific">Oncorhynchus mykiss</name>
    <name type="common">Rainbow trout</name>
    <name type="synonym">Salmo gairdneri</name>
    <dbReference type="NCBI Taxonomy" id="8022"/>
    <lineage>
        <taxon>Eukaryota</taxon>
        <taxon>Metazoa</taxon>
        <taxon>Chordata</taxon>
        <taxon>Craniata</taxon>
        <taxon>Vertebrata</taxon>
        <taxon>Euteleostomi</taxon>
        <taxon>Actinopterygii</taxon>
        <taxon>Neopterygii</taxon>
        <taxon>Teleostei</taxon>
        <taxon>Protacanthopterygii</taxon>
        <taxon>Salmoniformes</taxon>
        <taxon>Salmonidae</taxon>
        <taxon>Salmoninae</taxon>
        <taxon>Oncorhynchus</taxon>
    </lineage>
</organism>
<accession>A0A060YKX6</accession>
<dbReference type="Gene3D" id="6.10.250.3000">
    <property type="match status" value="1"/>
</dbReference>
<evidence type="ECO:0000259" key="2">
    <source>
        <dbReference type="PROSITE" id="PS50916"/>
    </source>
</evidence>
<dbReference type="GO" id="GO:0006886">
    <property type="term" value="P:intracellular protein transport"/>
    <property type="evidence" value="ECO:0007669"/>
    <property type="project" value="InterPro"/>
</dbReference>
<name>A0A060YKX6_ONCMY</name>
<gene>
    <name evidence="3" type="ORF">GSONMT00040101001</name>
</gene>
<protein>
    <recommendedName>
        <fullName evidence="2">RabBD domain-containing protein</fullName>
    </recommendedName>
</protein>
<dbReference type="PANTHER" id="PTHR45716:SF5">
    <property type="entry name" value="SYNAPTOTAGMIN-LIKE PROTEIN 2"/>
    <property type="match status" value="1"/>
</dbReference>
<dbReference type="PANTHER" id="PTHR45716">
    <property type="entry name" value="BITESIZE, ISOFORM I"/>
    <property type="match status" value="1"/>
</dbReference>
<dbReference type="AlphaFoldDB" id="A0A060YKX6"/>
<feature type="region of interest" description="Disordered" evidence="1">
    <location>
        <begin position="93"/>
        <end position="143"/>
    </location>
</feature>
<evidence type="ECO:0000256" key="1">
    <source>
        <dbReference type="SAM" id="MobiDB-lite"/>
    </source>
</evidence>
<dbReference type="PaxDb" id="8022-A0A060YKX6"/>
<dbReference type="InterPro" id="IPR010911">
    <property type="entry name" value="Rab_BD"/>
</dbReference>
<sequence length="160" mass="18001">MIDLSHLTEEEQSMIMTVLKRDEELKKAEEERIKQLQKTSAPVNSRLKYLTGEWFYEAKSLRHREKIHGSEVILASMKQRKAGSLDGFLSRPRAVSGKVSDITPPPKPARLLEAPTQPTQPQKNSKSLNVSDAEKERMNSVVQSPGRVGEISFAENICEA</sequence>
<dbReference type="GO" id="GO:0042043">
    <property type="term" value="F:neurexin family protein binding"/>
    <property type="evidence" value="ECO:0007669"/>
    <property type="project" value="TreeGrafter"/>
</dbReference>
<reference evidence="3" key="1">
    <citation type="journal article" date="2014" name="Nat. Commun.">
        <title>The rainbow trout genome provides novel insights into evolution after whole-genome duplication in vertebrates.</title>
        <authorList>
            <person name="Berthelot C."/>
            <person name="Brunet F."/>
            <person name="Chalopin D."/>
            <person name="Juanchich A."/>
            <person name="Bernard M."/>
            <person name="Noel B."/>
            <person name="Bento P."/>
            <person name="Da Silva C."/>
            <person name="Labadie K."/>
            <person name="Alberti A."/>
            <person name="Aury J.M."/>
            <person name="Louis A."/>
            <person name="Dehais P."/>
            <person name="Bardou P."/>
            <person name="Montfort J."/>
            <person name="Klopp C."/>
            <person name="Cabau C."/>
            <person name="Gaspin C."/>
            <person name="Thorgaard G.H."/>
            <person name="Boussaha M."/>
            <person name="Quillet E."/>
            <person name="Guyomard R."/>
            <person name="Galiana D."/>
            <person name="Bobe J."/>
            <person name="Volff J.N."/>
            <person name="Genet C."/>
            <person name="Wincker P."/>
            <person name="Jaillon O."/>
            <person name="Roest Crollius H."/>
            <person name="Guiguen Y."/>
        </authorList>
    </citation>
    <scope>NUCLEOTIDE SEQUENCE [LARGE SCALE GENOMIC DNA]</scope>
</reference>
<dbReference type="InterPro" id="IPR011011">
    <property type="entry name" value="Znf_FYVE_PHD"/>
</dbReference>